<organism evidence="2 3">
    <name type="scientific">Dictyostelium purpureum</name>
    <name type="common">Slime mold</name>
    <dbReference type="NCBI Taxonomy" id="5786"/>
    <lineage>
        <taxon>Eukaryota</taxon>
        <taxon>Amoebozoa</taxon>
        <taxon>Evosea</taxon>
        <taxon>Eumycetozoa</taxon>
        <taxon>Dictyostelia</taxon>
        <taxon>Dictyosteliales</taxon>
        <taxon>Dictyosteliaceae</taxon>
        <taxon>Dictyostelium</taxon>
    </lineage>
</organism>
<feature type="compositionally biased region" description="Low complexity" evidence="1">
    <location>
        <begin position="430"/>
        <end position="441"/>
    </location>
</feature>
<proteinExistence type="predicted"/>
<dbReference type="OMA" id="NNNTIEC"/>
<feature type="region of interest" description="Disordered" evidence="1">
    <location>
        <begin position="400"/>
        <end position="500"/>
    </location>
</feature>
<feature type="compositionally biased region" description="Basic and acidic residues" evidence="1">
    <location>
        <begin position="126"/>
        <end position="169"/>
    </location>
</feature>
<dbReference type="GeneID" id="10501221"/>
<reference evidence="3" key="1">
    <citation type="journal article" date="2011" name="Genome Biol.">
        <title>Comparative genomics of the social amoebae Dictyostelium discoideum and Dictyostelium purpureum.</title>
        <authorList>
            <consortium name="US DOE Joint Genome Institute (JGI-PGF)"/>
            <person name="Sucgang R."/>
            <person name="Kuo A."/>
            <person name="Tian X."/>
            <person name="Salerno W."/>
            <person name="Parikh A."/>
            <person name="Feasley C.L."/>
            <person name="Dalin E."/>
            <person name="Tu H."/>
            <person name="Huang E."/>
            <person name="Barry K."/>
            <person name="Lindquist E."/>
            <person name="Shapiro H."/>
            <person name="Bruce D."/>
            <person name="Schmutz J."/>
            <person name="Salamov A."/>
            <person name="Fey P."/>
            <person name="Gaudet P."/>
            <person name="Anjard C."/>
            <person name="Babu M.M."/>
            <person name="Basu S."/>
            <person name="Bushmanova Y."/>
            <person name="van der Wel H."/>
            <person name="Katoh-Kurasawa M."/>
            <person name="Dinh C."/>
            <person name="Coutinho P.M."/>
            <person name="Saito T."/>
            <person name="Elias M."/>
            <person name="Schaap P."/>
            <person name="Kay R.R."/>
            <person name="Henrissat B."/>
            <person name="Eichinger L."/>
            <person name="Rivero F."/>
            <person name="Putnam N.H."/>
            <person name="West C.M."/>
            <person name="Loomis W.F."/>
            <person name="Chisholm R.L."/>
            <person name="Shaulsky G."/>
            <person name="Strassmann J.E."/>
            <person name="Queller D.C."/>
            <person name="Kuspa A."/>
            <person name="Grigoriev I.V."/>
        </authorList>
    </citation>
    <scope>NUCLEOTIDE SEQUENCE [LARGE SCALE GENOMIC DNA]</scope>
    <source>
        <strain evidence="3">QSDP1</strain>
    </source>
</reference>
<feature type="compositionally biased region" description="Basic and acidic residues" evidence="1">
    <location>
        <begin position="452"/>
        <end position="461"/>
    </location>
</feature>
<dbReference type="Proteomes" id="UP000001064">
    <property type="component" value="Unassembled WGS sequence"/>
</dbReference>
<evidence type="ECO:0000313" key="3">
    <source>
        <dbReference type="Proteomes" id="UP000001064"/>
    </source>
</evidence>
<dbReference type="KEGG" id="dpp:DICPUDRAFT_151444"/>
<evidence type="ECO:0000256" key="1">
    <source>
        <dbReference type="SAM" id="MobiDB-lite"/>
    </source>
</evidence>
<dbReference type="InterPro" id="IPR036431">
    <property type="entry name" value="ARID_dom_sf"/>
</dbReference>
<dbReference type="GO" id="GO:0003677">
    <property type="term" value="F:DNA binding"/>
    <property type="evidence" value="ECO:0007669"/>
    <property type="project" value="InterPro"/>
</dbReference>
<dbReference type="STRING" id="5786.F0ZIV3"/>
<evidence type="ECO:0000313" key="2">
    <source>
        <dbReference type="EMBL" id="EGC36140.1"/>
    </source>
</evidence>
<name>F0ZIV3_DICPU</name>
<sequence>MFLNNVLVGEVEKLSISSSSILSPSPGYDSIIAETGLKHDELVVYSTDQRMSDDLKANDHQKQQVQREQQEKEITVDIESNSNSETNINRNTAIHKSKDKPHHHHHNHHHHHPPKQTSTSTTNNKNENKENVIEHKTIKEDNSDKENKKSSSSSNDKKETNTNNKDNKDNNSNANKTNNEQNSTPNTTTTLTQKEELEMEEKLFRNQLSEFYSVNGFFKFYNLVSAQGGYLRMKQENWNELCLVFEVKSSELKKRYLDYLVDFEKVFLKNSSLEEYLGSIKESSNFGSSSIVNSNSNSYNEKNDEPKLGDVLAVTTRLKRKDILQGQTPPPSTEPTRVHGIFYDKDLDYNKTLCIFSKKAFIETLKKRAYRDHFNEDQTSDDSASSDSRVVKKLKTTATRKINDTSSSSASTSPVLEETSLLQPHKKKSSTTTSPLITTPTPTTPPPVSKDLTPRMKKEIETPIPHAAQSPPTPQKEQHKDKEYKERKDHHKETTITVKKEIEMKDIKEIASKTKTHSINKRKNIKGKIKN</sequence>
<protein>
    <recommendedName>
        <fullName evidence="4">ARID domain-containing protein</fullName>
    </recommendedName>
</protein>
<keyword evidence="3" id="KW-1185">Reference proteome</keyword>
<dbReference type="EMBL" id="GL871036">
    <property type="protein sequence ID" value="EGC36140.1"/>
    <property type="molecule type" value="Genomic_DNA"/>
</dbReference>
<dbReference type="RefSeq" id="XP_003287333.1">
    <property type="nucleotide sequence ID" value="XM_003287285.1"/>
</dbReference>
<accession>F0ZIV3</accession>
<dbReference type="VEuPathDB" id="AmoebaDB:DICPUDRAFT_151444"/>
<dbReference type="SUPFAM" id="SSF46774">
    <property type="entry name" value="ARID-like"/>
    <property type="match status" value="1"/>
</dbReference>
<feature type="compositionally biased region" description="Basic and acidic residues" evidence="1">
    <location>
        <begin position="476"/>
        <end position="500"/>
    </location>
</feature>
<gene>
    <name evidence="2" type="ORF">DICPUDRAFT_151444</name>
</gene>
<dbReference type="InParanoid" id="F0ZIV3"/>
<feature type="compositionally biased region" description="Low complexity" evidence="1">
    <location>
        <begin position="78"/>
        <end position="92"/>
    </location>
</feature>
<feature type="region of interest" description="Disordered" evidence="1">
    <location>
        <begin position="55"/>
        <end position="192"/>
    </location>
</feature>
<dbReference type="OrthoDB" id="338531at2759"/>
<feature type="compositionally biased region" description="Low complexity" evidence="1">
    <location>
        <begin position="170"/>
        <end position="192"/>
    </location>
</feature>
<dbReference type="AlphaFoldDB" id="F0ZIV3"/>
<dbReference type="eggNOG" id="ENOG502RIE5">
    <property type="taxonomic scope" value="Eukaryota"/>
</dbReference>
<feature type="compositionally biased region" description="Basic residues" evidence="1">
    <location>
        <begin position="93"/>
        <end position="114"/>
    </location>
</feature>
<evidence type="ECO:0008006" key="4">
    <source>
        <dbReference type="Google" id="ProtNLM"/>
    </source>
</evidence>